<name>A0ABQ0F1V8_APOSI</name>
<reference evidence="1 2" key="1">
    <citation type="submission" date="2024-08" db="EMBL/GenBank/DDBJ databases">
        <title>The draft genome of Apodemus speciosus.</title>
        <authorList>
            <person name="Nabeshima K."/>
            <person name="Suzuki S."/>
            <person name="Onuma M."/>
        </authorList>
    </citation>
    <scope>NUCLEOTIDE SEQUENCE [LARGE SCALE GENOMIC DNA]</scope>
    <source>
        <strain evidence="1">IB14-021</strain>
    </source>
</reference>
<dbReference type="EMBL" id="BAAFST010000008">
    <property type="protein sequence ID" value="GAB1293274.1"/>
    <property type="molecule type" value="Genomic_DNA"/>
</dbReference>
<organism evidence="1 2">
    <name type="scientific">Apodemus speciosus</name>
    <name type="common">Large Japanese field mouse</name>
    <dbReference type="NCBI Taxonomy" id="105296"/>
    <lineage>
        <taxon>Eukaryota</taxon>
        <taxon>Metazoa</taxon>
        <taxon>Chordata</taxon>
        <taxon>Craniata</taxon>
        <taxon>Vertebrata</taxon>
        <taxon>Euteleostomi</taxon>
        <taxon>Mammalia</taxon>
        <taxon>Eutheria</taxon>
        <taxon>Euarchontoglires</taxon>
        <taxon>Glires</taxon>
        <taxon>Rodentia</taxon>
        <taxon>Myomorpha</taxon>
        <taxon>Muroidea</taxon>
        <taxon>Muridae</taxon>
        <taxon>Murinae</taxon>
        <taxon>Apodemus</taxon>
    </lineage>
</organism>
<protein>
    <submittedName>
        <fullName evidence="1">Uncharacterized protein</fullName>
    </submittedName>
</protein>
<dbReference type="Proteomes" id="UP001623349">
    <property type="component" value="Unassembled WGS sequence"/>
</dbReference>
<evidence type="ECO:0000313" key="2">
    <source>
        <dbReference type="Proteomes" id="UP001623349"/>
    </source>
</evidence>
<keyword evidence="2" id="KW-1185">Reference proteome</keyword>
<accession>A0ABQ0F1V8</accession>
<sequence>MKSRREKLLIPALTLDLSPSSQSPCLLSPGSPCSPCSPSLGLQPWRTGVGEC</sequence>
<gene>
    <name evidence="1" type="ORF">APTSU1_000850500</name>
</gene>
<evidence type="ECO:0000313" key="1">
    <source>
        <dbReference type="EMBL" id="GAB1293274.1"/>
    </source>
</evidence>
<comment type="caution">
    <text evidence="1">The sequence shown here is derived from an EMBL/GenBank/DDBJ whole genome shotgun (WGS) entry which is preliminary data.</text>
</comment>
<proteinExistence type="predicted"/>